<dbReference type="InterPro" id="IPR001667">
    <property type="entry name" value="DDH_dom"/>
</dbReference>
<dbReference type="SUPFAM" id="SSF64182">
    <property type="entry name" value="DHH phosphoesterases"/>
    <property type="match status" value="1"/>
</dbReference>
<dbReference type="PANTHER" id="PTHR47618:SF1">
    <property type="entry name" value="BIFUNCTIONAL OLIGORIBONUCLEASE AND PAP PHOSPHATASE NRNA"/>
    <property type="match status" value="1"/>
</dbReference>
<evidence type="ECO:0000313" key="3">
    <source>
        <dbReference type="EMBL" id="UXD22833.1"/>
    </source>
</evidence>
<dbReference type="EMBL" id="CP006868">
    <property type="protein sequence ID" value="UXD22833.1"/>
    <property type="molecule type" value="Genomic_DNA"/>
</dbReference>
<feature type="domain" description="DDH" evidence="1">
    <location>
        <begin position="9"/>
        <end position="137"/>
    </location>
</feature>
<name>A0A977PLC0_9CREN</name>
<dbReference type="Pfam" id="PF02272">
    <property type="entry name" value="DHHA1"/>
    <property type="match status" value="1"/>
</dbReference>
<reference evidence="3" key="1">
    <citation type="submission" date="2013-11" db="EMBL/GenBank/DDBJ databases">
        <title>Comparative genomics of Ignicoccus.</title>
        <authorList>
            <person name="Podar M."/>
        </authorList>
    </citation>
    <scope>NUCLEOTIDE SEQUENCE</scope>
    <source>
        <strain evidence="3">DSM 13166</strain>
    </source>
</reference>
<proteinExistence type="predicted"/>
<dbReference type="AlphaFoldDB" id="A0A977PLC0"/>
<dbReference type="InterPro" id="IPR038763">
    <property type="entry name" value="DHH_sf"/>
</dbReference>
<organism evidence="3 4">
    <name type="scientific">Ignicoccus pacificus DSM 13166</name>
    <dbReference type="NCBI Taxonomy" id="940294"/>
    <lineage>
        <taxon>Archaea</taxon>
        <taxon>Thermoproteota</taxon>
        <taxon>Thermoprotei</taxon>
        <taxon>Desulfurococcales</taxon>
        <taxon>Desulfurococcaceae</taxon>
        <taxon>Ignicoccus</taxon>
    </lineage>
</organism>
<keyword evidence="4" id="KW-1185">Reference proteome</keyword>
<gene>
    <name evidence="3" type="ORF">IPA_08725</name>
</gene>
<protein>
    <recommendedName>
        <fullName evidence="5">Phosphoesterase</fullName>
    </recommendedName>
</protein>
<evidence type="ECO:0000313" key="4">
    <source>
        <dbReference type="Proteomes" id="UP001063698"/>
    </source>
</evidence>
<dbReference type="Pfam" id="PF01368">
    <property type="entry name" value="DHH"/>
    <property type="match status" value="1"/>
</dbReference>
<evidence type="ECO:0000259" key="1">
    <source>
        <dbReference type="Pfam" id="PF01368"/>
    </source>
</evidence>
<dbReference type="Proteomes" id="UP001063698">
    <property type="component" value="Chromosome"/>
</dbReference>
<sequence>MKDLKGNYAVVVHRHADPDAVGAASPFKLLGSPTFYAPGGLSSLGKKVAKHAGIEFVEEAPKEDVIIILDTASTSQLPGVNLEGKRYYRIDHHATGNIEPFAVDPSATSTSEIVALALRLLEMELPVEISESLMSGIIYDSKGFRLAKPNAFKAMEYLSRYGSVQRAFSLLEAEEIDFSKRMARVKACERLVYRKVKEYLIGATRIGANEGDVARTMISIGLDVIYVIREEKDEIRVYARCSPRILKLGFDVSKLLKSIGEELGGSGGGHPGAGGMVIPPIEVEKLINKLLGRTSREIARLLSSGGKG</sequence>
<evidence type="ECO:0000259" key="2">
    <source>
        <dbReference type="Pfam" id="PF02272"/>
    </source>
</evidence>
<dbReference type="Gene3D" id="3.90.1640.10">
    <property type="entry name" value="inorganic pyrophosphatase (n-terminal core)"/>
    <property type="match status" value="1"/>
</dbReference>
<dbReference type="InterPro" id="IPR003156">
    <property type="entry name" value="DHHA1_dom"/>
</dbReference>
<dbReference type="KEGG" id="ipc:IPA_08725"/>
<dbReference type="PANTHER" id="PTHR47618">
    <property type="entry name" value="BIFUNCTIONAL OLIGORIBONUCLEASE AND PAP PHOSPHATASE NRNA"/>
    <property type="match status" value="1"/>
</dbReference>
<accession>A0A977PLC0</accession>
<dbReference type="InterPro" id="IPR051319">
    <property type="entry name" value="Oligoribo/pAp-PDE_c-di-AMP_PDE"/>
</dbReference>
<dbReference type="GO" id="GO:0003676">
    <property type="term" value="F:nucleic acid binding"/>
    <property type="evidence" value="ECO:0007669"/>
    <property type="project" value="InterPro"/>
</dbReference>
<feature type="domain" description="DHHA1" evidence="2">
    <location>
        <begin position="221"/>
        <end position="290"/>
    </location>
</feature>
<dbReference type="Gene3D" id="3.10.310.30">
    <property type="match status" value="1"/>
</dbReference>
<evidence type="ECO:0008006" key="5">
    <source>
        <dbReference type="Google" id="ProtNLM"/>
    </source>
</evidence>